<evidence type="ECO:0000313" key="2">
    <source>
        <dbReference type="Proteomes" id="UP001431186"/>
    </source>
</evidence>
<keyword evidence="2" id="KW-1185">Reference proteome</keyword>
<protein>
    <recommendedName>
        <fullName evidence="3">Zinc dependent phospholipase C</fullName>
    </recommendedName>
</protein>
<sequence length="266" mass="29600">MPSWNIHTGLAEKILDSGHASQLGVRHEDSYLWGNLLPDLYVGYMVPAVGHTLRYVDTHYSQPVSIPIPDAQAFWNDWIEPAMAYGPVDDMVLGTWAHLLADHHYNQRVRVYNAAHHIPSGDKTRIAKQGDFDLFGHSLGIHRTLDLTPQVLAEAARYPHYALDPLDLEVCIAADKDIVAAAQKPPVSQDYVLLPRQLIADVFDEITHDTQVGLKDYVERLKVAGFDPLAPAPDLPLRRPNLEVLPEPSVRFAKDYQAGAAHNTAS</sequence>
<dbReference type="RefSeq" id="WP_265591571.1">
    <property type="nucleotide sequence ID" value="NZ_AP025285.1"/>
</dbReference>
<dbReference type="Proteomes" id="UP001431186">
    <property type="component" value="Chromosome"/>
</dbReference>
<name>A0AAU9D388_9ACTN</name>
<dbReference type="AlphaFoldDB" id="A0AAU9D388"/>
<dbReference type="KEGG" id="lcal:ATTO_14820"/>
<gene>
    <name evidence="1" type="ORF">ATTO_14820</name>
</gene>
<proteinExistence type="predicted"/>
<evidence type="ECO:0000313" key="1">
    <source>
        <dbReference type="EMBL" id="BDC91610.1"/>
    </source>
</evidence>
<evidence type="ECO:0008006" key="3">
    <source>
        <dbReference type="Google" id="ProtNLM"/>
    </source>
</evidence>
<reference evidence="1" key="1">
    <citation type="submission" date="2021-11" db="EMBL/GenBank/DDBJ databases">
        <title>Complete genome sequence of Atopobiaceae bacterium TOC12.</title>
        <authorList>
            <person name="Morinaga K."/>
            <person name="Kusada H."/>
            <person name="Tamaki H."/>
        </authorList>
    </citation>
    <scope>NUCLEOTIDE SEQUENCE</scope>
    <source>
        <strain evidence="1">TOC12</strain>
    </source>
</reference>
<accession>A0AAU9D388</accession>
<organism evidence="1 2">
    <name type="scientific">Leptogranulimonas caecicola</name>
    <dbReference type="NCBI Taxonomy" id="2894156"/>
    <lineage>
        <taxon>Bacteria</taxon>
        <taxon>Bacillati</taxon>
        <taxon>Actinomycetota</taxon>
        <taxon>Coriobacteriia</taxon>
        <taxon>Coriobacteriales</taxon>
        <taxon>Kribbibacteriaceae</taxon>
        <taxon>Leptogranulimonas</taxon>
    </lineage>
</organism>
<dbReference type="EMBL" id="AP025285">
    <property type="protein sequence ID" value="BDC91610.1"/>
    <property type="molecule type" value="Genomic_DNA"/>
</dbReference>